<evidence type="ECO:0000256" key="4">
    <source>
        <dbReference type="ARBA" id="ARBA00022833"/>
    </source>
</evidence>
<feature type="domain" description="ZF-HD dimerization-type" evidence="11">
    <location>
        <begin position="66"/>
        <end position="115"/>
    </location>
</feature>
<keyword evidence="2" id="KW-0479">Metal-binding</keyword>
<dbReference type="InterPro" id="IPR006455">
    <property type="entry name" value="Homeodomain_ZF_HD"/>
</dbReference>
<comment type="subcellular location">
    <subcellularLocation>
        <location evidence="1">Nucleus</location>
    </subcellularLocation>
</comment>
<dbReference type="NCBIfam" id="TIGR01566">
    <property type="entry name" value="ZF_HD_prot_N"/>
    <property type="match status" value="1"/>
</dbReference>
<dbReference type="Gene3D" id="1.10.10.60">
    <property type="entry name" value="Homeodomain-like"/>
    <property type="match status" value="1"/>
</dbReference>
<protein>
    <recommendedName>
        <fullName evidence="11">ZF-HD dimerization-type domain-containing protein</fullName>
    </recommendedName>
</protein>
<evidence type="ECO:0000313" key="13">
    <source>
        <dbReference type="Proteomes" id="UP001174677"/>
    </source>
</evidence>
<evidence type="ECO:0000256" key="3">
    <source>
        <dbReference type="ARBA" id="ARBA00022771"/>
    </source>
</evidence>
<evidence type="ECO:0000256" key="9">
    <source>
        <dbReference type="ARBA" id="ARBA00023242"/>
    </source>
</evidence>
<proteinExistence type="predicted"/>
<evidence type="ECO:0000256" key="2">
    <source>
        <dbReference type="ARBA" id="ARBA00022723"/>
    </source>
</evidence>
<dbReference type="PANTHER" id="PTHR31948">
    <property type="entry name" value="ZINC-FINGER HOMEODOMAIN PROTEIN 2"/>
    <property type="match status" value="1"/>
</dbReference>
<dbReference type="InterPro" id="IPR006456">
    <property type="entry name" value="ZF_HD_homeobox_Cys/His_dimer"/>
</dbReference>
<sequence>MEGEKEMNNLCPAKEDMPISRNGGYARENCHIITSAASQLSYNEPTGAPSSLQLQDQRRYKKVVRYKECLKNHAAAIGGNATDGCGEFMPSGEQGTLEALKCSACSCHRNFHRKEIEGECLYDFYHSSIHGNSGSKIILGHHNGINGSPQGCPNSFLSSRVPPTHQMIVSYRSGSVPSESDEKDDDDNGDGAAAIRSVEKPRKRFRTKFTEEQKQKMLSFAEKAGWKMQKLEESAVQRFCQDIGIKRRVLKVWMHNNKHNIAKKNPSTSQLEVEQSH</sequence>
<keyword evidence="3" id="KW-0863">Zinc-finger</keyword>
<evidence type="ECO:0000259" key="11">
    <source>
        <dbReference type="PROSITE" id="PS51523"/>
    </source>
</evidence>
<dbReference type="InterPro" id="IPR009057">
    <property type="entry name" value="Homeodomain-like_sf"/>
</dbReference>
<evidence type="ECO:0000256" key="1">
    <source>
        <dbReference type="ARBA" id="ARBA00004123"/>
    </source>
</evidence>
<keyword evidence="9" id="KW-0539">Nucleus</keyword>
<keyword evidence="13" id="KW-1185">Reference proteome</keyword>
<dbReference type="Proteomes" id="UP001174677">
    <property type="component" value="Chromosome 10"/>
</dbReference>
<gene>
    <name evidence="12" type="ORF">P3X46_019093</name>
</gene>
<evidence type="ECO:0000256" key="8">
    <source>
        <dbReference type="ARBA" id="ARBA00023163"/>
    </source>
</evidence>
<dbReference type="PROSITE" id="PS51523">
    <property type="entry name" value="ZF_HD_DIMER"/>
    <property type="match status" value="1"/>
</dbReference>
<name>A0ABQ9LUY5_HEVBR</name>
<dbReference type="EMBL" id="JARPOI010000010">
    <property type="protein sequence ID" value="KAJ9171042.1"/>
    <property type="molecule type" value="Genomic_DNA"/>
</dbReference>
<feature type="compositionally biased region" description="Acidic residues" evidence="10">
    <location>
        <begin position="179"/>
        <end position="189"/>
    </location>
</feature>
<reference evidence="12 13" key="1">
    <citation type="journal article" date="2023" name="Plant Biotechnol. J.">
        <title>Chromosome-level wild Hevea brasiliensis genome provides new tools for genomic-assisted breeding and valuable loci to elevate rubber yield.</title>
        <authorList>
            <person name="Cheng H."/>
            <person name="Song X."/>
            <person name="Hu Y."/>
            <person name="Wu T."/>
            <person name="Yang Q."/>
            <person name="An Z."/>
            <person name="Feng S."/>
            <person name="Deng Z."/>
            <person name="Wu W."/>
            <person name="Zeng X."/>
            <person name="Tu M."/>
            <person name="Wang X."/>
            <person name="Huang H."/>
        </authorList>
    </citation>
    <scope>NUCLEOTIDE SEQUENCE [LARGE SCALE GENOMIC DNA]</scope>
    <source>
        <strain evidence="12">MT/VB/25A 57/8</strain>
    </source>
</reference>
<keyword evidence="6" id="KW-0238">DNA-binding</keyword>
<organism evidence="12 13">
    <name type="scientific">Hevea brasiliensis</name>
    <name type="common">Para rubber tree</name>
    <name type="synonym">Siphonia brasiliensis</name>
    <dbReference type="NCBI Taxonomy" id="3981"/>
    <lineage>
        <taxon>Eukaryota</taxon>
        <taxon>Viridiplantae</taxon>
        <taxon>Streptophyta</taxon>
        <taxon>Embryophyta</taxon>
        <taxon>Tracheophyta</taxon>
        <taxon>Spermatophyta</taxon>
        <taxon>Magnoliopsida</taxon>
        <taxon>eudicotyledons</taxon>
        <taxon>Gunneridae</taxon>
        <taxon>Pentapetalae</taxon>
        <taxon>rosids</taxon>
        <taxon>fabids</taxon>
        <taxon>Malpighiales</taxon>
        <taxon>Euphorbiaceae</taxon>
        <taxon>Crotonoideae</taxon>
        <taxon>Micrandreae</taxon>
        <taxon>Hevea</taxon>
    </lineage>
</organism>
<evidence type="ECO:0000256" key="5">
    <source>
        <dbReference type="ARBA" id="ARBA00023015"/>
    </source>
</evidence>
<comment type="caution">
    <text evidence="12">The sequence shown here is derived from an EMBL/GenBank/DDBJ whole genome shotgun (WGS) entry which is preliminary data.</text>
</comment>
<dbReference type="Pfam" id="PF04770">
    <property type="entry name" value="ZF-HD_dimer"/>
    <property type="match status" value="1"/>
</dbReference>
<dbReference type="PANTHER" id="PTHR31948:SF147">
    <property type="entry name" value="ZF-HD DIMERIZATION-TYPE DOMAIN-CONTAINING PROTEIN"/>
    <property type="match status" value="1"/>
</dbReference>
<keyword evidence="5" id="KW-0805">Transcription regulation</keyword>
<evidence type="ECO:0000256" key="10">
    <source>
        <dbReference type="SAM" id="MobiDB-lite"/>
    </source>
</evidence>
<evidence type="ECO:0000256" key="7">
    <source>
        <dbReference type="ARBA" id="ARBA00023155"/>
    </source>
</evidence>
<evidence type="ECO:0000313" key="12">
    <source>
        <dbReference type="EMBL" id="KAJ9171042.1"/>
    </source>
</evidence>
<keyword evidence="7" id="KW-0371">Homeobox</keyword>
<accession>A0ABQ9LUY5</accession>
<feature type="region of interest" description="Disordered" evidence="10">
    <location>
        <begin position="173"/>
        <end position="192"/>
    </location>
</feature>
<keyword evidence="4" id="KW-0862">Zinc</keyword>
<evidence type="ECO:0000256" key="6">
    <source>
        <dbReference type="ARBA" id="ARBA00023125"/>
    </source>
</evidence>
<dbReference type="SUPFAM" id="SSF46689">
    <property type="entry name" value="Homeodomain-like"/>
    <property type="match status" value="1"/>
</dbReference>
<keyword evidence="8" id="KW-0804">Transcription</keyword>
<dbReference type="NCBIfam" id="TIGR01565">
    <property type="entry name" value="homeo_ZF_HD"/>
    <property type="match status" value="1"/>
</dbReference>